<sequence length="187" mass="20524">MAAVWLLTGAGVALALVWLRDRLAGFPAQRPADYADAPGESIDIRRHLNGALEAEGVIYGPTGRVTSRFKGDFVATWEGNTCVLHERYLYASGVEEERAWHLTLGNDGRIRATAADVVGEGSGQQSGPSVQMRYRLRLPEDKGGIVLNATDWMYLTPDGTIVNRSQFRKLGLKVAELVAVMRRKEVV</sequence>
<evidence type="ECO:0008006" key="3">
    <source>
        <dbReference type="Google" id="ProtNLM"/>
    </source>
</evidence>
<dbReference type="OrthoDB" id="5296954at2"/>
<proteinExistence type="predicted"/>
<dbReference type="AlphaFoldDB" id="A3KB37"/>
<dbReference type="Pfam" id="PF12915">
    <property type="entry name" value="DUF3833"/>
    <property type="match status" value="1"/>
</dbReference>
<keyword evidence="2" id="KW-1185">Reference proteome</keyword>
<accession>A3KB37</accession>
<reference evidence="1 2" key="1">
    <citation type="submission" date="2006-06" db="EMBL/GenBank/DDBJ databases">
        <authorList>
            <person name="Moran M.A."/>
            <person name="Ferriera S."/>
            <person name="Johnson J."/>
            <person name="Kravitz S."/>
            <person name="Beeson K."/>
            <person name="Sutton G."/>
            <person name="Rogers Y.-H."/>
            <person name="Friedman R."/>
            <person name="Frazier M."/>
            <person name="Venter J.C."/>
        </authorList>
    </citation>
    <scope>NUCLEOTIDE SEQUENCE [LARGE SCALE GENOMIC DNA]</scope>
    <source>
        <strain evidence="1 2">E-37</strain>
    </source>
</reference>
<dbReference type="Proteomes" id="UP000005713">
    <property type="component" value="Unassembled WGS sequence"/>
</dbReference>
<evidence type="ECO:0000313" key="1">
    <source>
        <dbReference type="EMBL" id="EBA05622.1"/>
    </source>
</evidence>
<dbReference type="eggNOG" id="ENOG5031DNS">
    <property type="taxonomic scope" value="Bacteria"/>
</dbReference>
<dbReference type="EMBL" id="AAYA01000029">
    <property type="protein sequence ID" value="EBA05622.1"/>
    <property type="molecule type" value="Genomic_DNA"/>
</dbReference>
<dbReference type="RefSeq" id="WP_005864172.1">
    <property type="nucleotide sequence ID" value="NZ_AAYA01000029.1"/>
</dbReference>
<evidence type="ECO:0000313" key="2">
    <source>
        <dbReference type="Proteomes" id="UP000005713"/>
    </source>
</evidence>
<comment type="caution">
    <text evidence="1">The sequence shown here is derived from an EMBL/GenBank/DDBJ whole genome shotgun (WGS) entry which is preliminary data.</text>
</comment>
<protein>
    <recommendedName>
        <fullName evidence="3">DUF3833 domain-containing protein</fullName>
    </recommendedName>
</protein>
<dbReference type="InterPro" id="IPR024409">
    <property type="entry name" value="DUF3833"/>
</dbReference>
<name>A3KB37_SAGS3</name>
<gene>
    <name evidence="1" type="ORF">SSE37_16023</name>
</gene>
<organism evidence="1 2">
    <name type="scientific">Sagittula stellata (strain ATCC 700073 / DSM 11524 / E-37)</name>
    <dbReference type="NCBI Taxonomy" id="388399"/>
    <lineage>
        <taxon>Bacteria</taxon>
        <taxon>Pseudomonadati</taxon>
        <taxon>Pseudomonadota</taxon>
        <taxon>Alphaproteobacteria</taxon>
        <taxon>Rhodobacterales</taxon>
        <taxon>Roseobacteraceae</taxon>
        <taxon>Sagittula</taxon>
    </lineage>
</organism>